<dbReference type="PANTHER" id="PTHR35249">
    <property type="entry name" value="DYNEIN REGULATORY COMPLEX SUBUNIT 7"/>
    <property type="match status" value="1"/>
</dbReference>
<feature type="compositionally biased region" description="Basic and acidic residues" evidence="1">
    <location>
        <begin position="1108"/>
        <end position="1127"/>
    </location>
</feature>
<evidence type="ECO:0000313" key="4">
    <source>
        <dbReference type="Proteomes" id="UP001057375"/>
    </source>
</evidence>
<dbReference type="InterPro" id="IPR056292">
    <property type="entry name" value="DRC7_C"/>
</dbReference>
<organism evidence="3 4">
    <name type="scientific">Aduncisulcus paluster</name>
    <dbReference type="NCBI Taxonomy" id="2918883"/>
    <lineage>
        <taxon>Eukaryota</taxon>
        <taxon>Metamonada</taxon>
        <taxon>Carpediemonas-like organisms</taxon>
        <taxon>Aduncisulcus</taxon>
    </lineage>
</organism>
<feature type="region of interest" description="Disordered" evidence="1">
    <location>
        <begin position="701"/>
        <end position="728"/>
    </location>
</feature>
<dbReference type="InterPro" id="IPR033551">
    <property type="entry name" value="DRC7/lobo"/>
</dbReference>
<evidence type="ECO:0000313" key="3">
    <source>
        <dbReference type="EMBL" id="GKT36186.1"/>
    </source>
</evidence>
<gene>
    <name evidence="3" type="ORF">ADUPG1_009199</name>
</gene>
<evidence type="ECO:0000259" key="2">
    <source>
        <dbReference type="Pfam" id="PF24671"/>
    </source>
</evidence>
<dbReference type="Proteomes" id="UP001057375">
    <property type="component" value="Unassembled WGS sequence"/>
</dbReference>
<feature type="compositionally biased region" description="Polar residues" evidence="1">
    <location>
        <begin position="565"/>
        <end position="574"/>
    </location>
</feature>
<feature type="domain" description="Dynein regulatory complex subunit 7 C-terminal" evidence="2">
    <location>
        <begin position="1261"/>
        <end position="1367"/>
    </location>
</feature>
<accession>A0ABQ5KVZ7</accession>
<protein>
    <submittedName>
        <fullName evidence="3">Dynein regulatory complex subunit 7 like protein</fullName>
    </submittedName>
</protein>
<feature type="compositionally biased region" description="Acidic residues" evidence="1">
    <location>
        <begin position="1128"/>
        <end position="1139"/>
    </location>
</feature>
<feature type="region of interest" description="Disordered" evidence="1">
    <location>
        <begin position="514"/>
        <end position="537"/>
    </location>
</feature>
<name>A0ABQ5KVZ7_9EUKA</name>
<reference evidence="3" key="1">
    <citation type="submission" date="2022-03" db="EMBL/GenBank/DDBJ databases">
        <title>Draft genome sequence of Aduncisulcus paluster, a free-living microaerophilic Fornicata.</title>
        <authorList>
            <person name="Yuyama I."/>
            <person name="Kume K."/>
            <person name="Tamura T."/>
            <person name="Inagaki Y."/>
            <person name="Hashimoto T."/>
        </authorList>
    </citation>
    <scope>NUCLEOTIDE SEQUENCE</scope>
    <source>
        <strain evidence="3">NY0171</strain>
    </source>
</reference>
<dbReference type="EMBL" id="BQXS01011158">
    <property type="protein sequence ID" value="GKT36186.1"/>
    <property type="molecule type" value="Genomic_DNA"/>
</dbReference>
<dbReference type="PANTHER" id="PTHR35249:SF2">
    <property type="entry name" value="DYNEIN REGULATORY COMPLEX SUBUNIT 7"/>
    <property type="match status" value="1"/>
</dbReference>
<feature type="region of interest" description="Disordered" evidence="1">
    <location>
        <begin position="565"/>
        <end position="592"/>
    </location>
</feature>
<feature type="compositionally biased region" description="Polar residues" evidence="1">
    <location>
        <begin position="719"/>
        <end position="728"/>
    </location>
</feature>
<sequence length="1370" mass="155644">METYINSFKKNFSSLHPEREDLLLEKFTFEYLEVTPFPEGEISEILRPIDTIVQRKTDPLSGSVFLCSLLLGAGYNAYVCIGEAKSMLTSMKLGVSPAAYRDSEASIDSLPTTFSTTTSQSSSFLALLRSRATQIALGRDVTLVEGEKPICRTRQARWEKIHNIIEHKRLAERAIVFEDTEGFEAASIAVNNTIKTLDEKGKHLLSVVLEKMKIEKAKEEEEHDKRHVWVVLFGGKGKAVDMNDAETCSQSEFIESGPSTHSQPTKHQSKSSAVPTLFLDVGTGRIFAPSPSHKSPFLAVSLIFNHEQAYISMQPNYVGLEHLSWNLDDSRCWEFVLPTPQHIDRMIQKQQEHENALGDGDSPSVQRHSLAHRDDLSINMSAAERYKGTLELLPAPSSIIPYLTEFDRVMRFRKGFKFIPYRDAFVTLYCPFSSTVGGCVLEYVSRPKRVWNVKHDERGNIIMAKFAPLLRWKRYRRFKGRKDRLTIVEEEFERLMTAAERARCVKIDQERRDDKKPPVDFTLDNYEEPDEDELEPGFDYKSEQNDPILFNIVPQEEDLIPPTRILSTSPTHTSLKGEESENAGTNTGEAPEDQQIDIEEDMLPVPFAHCMRLKQLYSRGRDDSLHVISIIPHRCMSFSFYVRGRKDRLRRLTLRTGSRAIREEERENMFELWDKRIAEEKVLRERGILERAKIEKNMKLKEEKMKNSREGAAGAGKTPTPNVSTLPAQSHPLSALPLELHLLSHPLWPSLSGWHVHGCECVWEESEGANDGDDPEVKEEDREKNDFRLKTGPGAVKTGEEENKRQDSHKKKDSSEDQSSLRTLQSNAKVGFVRKRVVELSDDCRYLFQKEEQEGKTSSAARLGALPTKEGKRGVEALARKLRAGTKEGALHQGQGLAVFKKPSARALRTLLKQNDKLPAVQLLSRPLYIRSMTVVKGTKAADGADVLSMLHPLWQARSEQGAAEGMTTSGIDDGTHGLVSSAPPPSLSTLAQIEAEKLVDIERVKYDFFKWQVCVRESVLPGCLTSGTLCFSREGEVRSIERGGVPHRERVDQRKMTKLFVSVAKEESEHVSRVKACIAMLGDILSSIELVGGIGQGSFREREMLMRERREREKDLEEEERLRREEEEYEEEEEEELEGSFIDRQQSSRLSTGLHDGEERSDDDDLHYFDPGDFRYYPHEAGIWNELVKRSGKEGQGFEAGISATSFLSPSANLTASQITEEVLSDHQAKAVAKQRQHLDYLAPFLPATYKKDKNGMYPELSYEEAKRTAMDCLTACRDRLVEKANILQKRIDKEKTLVERRNTSFRKGSHVGGIVADTNHVEASKHSDLRLKILGARVKEHEELTKKEYDELTDRLKKDPRLKMLIWE</sequence>
<feature type="compositionally biased region" description="Acidic residues" evidence="1">
    <location>
        <begin position="766"/>
        <end position="778"/>
    </location>
</feature>
<comment type="caution">
    <text evidence="3">The sequence shown here is derived from an EMBL/GenBank/DDBJ whole genome shotgun (WGS) entry which is preliminary data.</text>
</comment>
<feature type="compositionally biased region" description="Basic and acidic residues" evidence="1">
    <location>
        <begin position="779"/>
        <end position="789"/>
    </location>
</feature>
<feature type="compositionally biased region" description="Acidic residues" evidence="1">
    <location>
        <begin position="525"/>
        <end position="536"/>
    </location>
</feature>
<feature type="region of interest" description="Disordered" evidence="1">
    <location>
        <begin position="1108"/>
        <end position="1166"/>
    </location>
</feature>
<proteinExistence type="predicted"/>
<feature type="region of interest" description="Disordered" evidence="1">
    <location>
        <begin position="766"/>
        <end position="823"/>
    </location>
</feature>
<evidence type="ECO:0000256" key="1">
    <source>
        <dbReference type="SAM" id="MobiDB-lite"/>
    </source>
</evidence>
<keyword evidence="4" id="KW-1185">Reference proteome</keyword>
<dbReference type="Pfam" id="PF24671">
    <property type="entry name" value="DRC7_C"/>
    <property type="match status" value="1"/>
</dbReference>